<reference evidence="3 4" key="1">
    <citation type="submission" date="2024-03" db="EMBL/GenBank/DDBJ databases">
        <title>Complete genome sequence of the green alga Chloropicon roscoffensis RCC1871.</title>
        <authorList>
            <person name="Lemieux C."/>
            <person name="Pombert J.-F."/>
            <person name="Otis C."/>
            <person name="Turmel M."/>
        </authorList>
    </citation>
    <scope>NUCLEOTIDE SEQUENCE [LARGE SCALE GENOMIC DNA]</scope>
    <source>
        <strain evidence="3 4">RCC1871</strain>
    </source>
</reference>
<dbReference type="Gene3D" id="3.40.50.12660">
    <property type="match status" value="1"/>
</dbReference>
<dbReference type="GO" id="GO:0006508">
    <property type="term" value="P:proteolysis"/>
    <property type="evidence" value="ECO:0007669"/>
    <property type="project" value="InterPro"/>
</dbReference>
<sequence>MAGRGDGDLLRALEDPNLVVSLSDGELRRLAELRRFRGDLTSAPRKDLVSFLLTAGGGQQQQQQQQQQQLKRPVGRADASRRKALLIGINYRRTSQELGGCITDTRYMNYCLTQRFGFHAQEEVLMLNEDQKNPFQQPTRANVYRAMEWLMTGVRAGDSLVFMYSGHGGQVRDFTGEEVDGMCETILPLDHSTAGPILDKDLYLWMVKPLPAGARFFALCDSCHSGTILDLPYAFAPPAGNTQGGGGWPQSPWRPAANFFKGTSGGDAVCISGCRDDQTSADTKALSGSATTGAMLYAFVKAVEHGTARTYGELIISMRNIIEQALRHGMDWGALASAGVSTMIFGPVVGMAMAGPRLATSFMGGNVQVPQLSSDKAFDLRKPFSL</sequence>
<dbReference type="PANTHER" id="PTHR48104">
    <property type="entry name" value="METACASPASE-4"/>
    <property type="match status" value="1"/>
</dbReference>
<name>A0AAX4PBB6_9CHLO</name>
<keyword evidence="4" id="KW-1185">Reference proteome</keyword>
<proteinExistence type="inferred from homology"/>
<evidence type="ECO:0000313" key="4">
    <source>
        <dbReference type="Proteomes" id="UP001472866"/>
    </source>
</evidence>
<evidence type="ECO:0000313" key="3">
    <source>
        <dbReference type="EMBL" id="WZN63503.1"/>
    </source>
</evidence>
<dbReference type="PANTHER" id="PTHR48104:SF30">
    <property type="entry name" value="METACASPASE-1"/>
    <property type="match status" value="1"/>
</dbReference>
<dbReference type="GO" id="GO:0005737">
    <property type="term" value="C:cytoplasm"/>
    <property type="evidence" value="ECO:0007669"/>
    <property type="project" value="TreeGrafter"/>
</dbReference>
<feature type="domain" description="Peptidase C14 caspase" evidence="2">
    <location>
        <begin position="81"/>
        <end position="324"/>
    </location>
</feature>
<dbReference type="Proteomes" id="UP001472866">
    <property type="component" value="Chromosome 07"/>
</dbReference>
<dbReference type="AlphaFoldDB" id="A0AAX4PBB6"/>
<evidence type="ECO:0000259" key="2">
    <source>
        <dbReference type="Pfam" id="PF00656"/>
    </source>
</evidence>
<dbReference type="Pfam" id="PF00656">
    <property type="entry name" value="Peptidase_C14"/>
    <property type="match status" value="1"/>
</dbReference>
<dbReference type="InterPro" id="IPR011600">
    <property type="entry name" value="Pept_C14_caspase"/>
</dbReference>
<evidence type="ECO:0000256" key="1">
    <source>
        <dbReference type="ARBA" id="ARBA00009005"/>
    </source>
</evidence>
<dbReference type="InterPro" id="IPR050452">
    <property type="entry name" value="Metacaspase"/>
</dbReference>
<organism evidence="3 4">
    <name type="scientific">Chloropicon roscoffensis</name>
    <dbReference type="NCBI Taxonomy" id="1461544"/>
    <lineage>
        <taxon>Eukaryota</taxon>
        <taxon>Viridiplantae</taxon>
        <taxon>Chlorophyta</taxon>
        <taxon>Chloropicophyceae</taxon>
        <taxon>Chloropicales</taxon>
        <taxon>Chloropicaceae</taxon>
        <taxon>Chloropicon</taxon>
    </lineage>
</organism>
<dbReference type="GO" id="GO:0004197">
    <property type="term" value="F:cysteine-type endopeptidase activity"/>
    <property type="evidence" value="ECO:0007669"/>
    <property type="project" value="InterPro"/>
</dbReference>
<dbReference type="EMBL" id="CP151507">
    <property type="protein sequence ID" value="WZN63503.1"/>
    <property type="molecule type" value="Genomic_DNA"/>
</dbReference>
<comment type="similarity">
    <text evidence="1">Belongs to the peptidase C14B family.</text>
</comment>
<gene>
    <name evidence="3" type="ORF">HKI87_07g50520</name>
</gene>
<protein>
    <submittedName>
        <fullName evidence="3">Type I metacaspase</fullName>
    </submittedName>
</protein>
<accession>A0AAX4PBB6</accession>